<dbReference type="PROSITE" id="PS50983">
    <property type="entry name" value="FE_B12_PBP"/>
    <property type="match status" value="1"/>
</dbReference>
<dbReference type="PANTHER" id="PTHR30535">
    <property type="entry name" value="VITAMIN B12-BINDING PROTEIN"/>
    <property type="match status" value="1"/>
</dbReference>
<dbReference type="Gene3D" id="3.40.50.1980">
    <property type="entry name" value="Nitrogenase molybdenum iron protein domain"/>
    <property type="match status" value="2"/>
</dbReference>
<dbReference type="InterPro" id="IPR002491">
    <property type="entry name" value="ABC_transptr_periplasmic_BD"/>
</dbReference>
<dbReference type="NCBIfam" id="NF038402">
    <property type="entry name" value="TroA_like"/>
    <property type="match status" value="1"/>
</dbReference>
<evidence type="ECO:0000256" key="1">
    <source>
        <dbReference type="ARBA" id="ARBA00022729"/>
    </source>
</evidence>
<name>A0A8J6Q034_9FLAO</name>
<dbReference type="PANTHER" id="PTHR30535:SF34">
    <property type="entry name" value="MOLYBDATE-BINDING PROTEIN MOLA"/>
    <property type="match status" value="1"/>
</dbReference>
<reference evidence="3 4" key="1">
    <citation type="submission" date="2020-09" db="EMBL/GenBank/DDBJ databases">
        <title>TT11 complete genome.</title>
        <authorList>
            <person name="Wu Z."/>
        </authorList>
    </citation>
    <scope>NUCLEOTIDE SEQUENCE [LARGE SCALE GENOMIC DNA]</scope>
    <source>
        <strain evidence="3 4">TT11</strain>
    </source>
</reference>
<keyword evidence="4" id="KW-1185">Reference proteome</keyword>
<dbReference type="Pfam" id="PF01497">
    <property type="entry name" value="Peripla_BP_2"/>
    <property type="match status" value="1"/>
</dbReference>
<gene>
    <name evidence="3" type="ORF">ICJ83_08160</name>
</gene>
<sequence length="269" mass="31297">MEVLDQLHRRIVLKNTPKRIISLVPSQTELLCDLGLEDALVGVTKFCCHPHDITTKSLVVGGTKQVNLVKIKALKPDIILCNKEENTEEIVKACELICQVHVSDIYTIDDSRELIEQYGKLFNRPWQANELSAKIKIEVSNFINFIEDRKTLEVCYFIWKSPWMVAANNTFINHLLELNKFTNTFKYCERYPEINLEASGRNDSVEVVLLSSEPYPFREKHKEEVQVFFPNAQIILADGEMFSWYGSRLLKAFQYFRTLRLNLENNLTY</sequence>
<proteinExistence type="predicted"/>
<dbReference type="EMBL" id="JACVXB010000003">
    <property type="protein sequence ID" value="MBD0832102.1"/>
    <property type="molecule type" value="Genomic_DNA"/>
</dbReference>
<evidence type="ECO:0000313" key="3">
    <source>
        <dbReference type="EMBL" id="MBD0832102.1"/>
    </source>
</evidence>
<dbReference type="InterPro" id="IPR054828">
    <property type="entry name" value="Vit_B12_bind_prot"/>
</dbReference>
<comment type="caution">
    <text evidence="3">The sequence shown here is derived from an EMBL/GenBank/DDBJ whole genome shotgun (WGS) entry which is preliminary data.</text>
</comment>
<accession>A0A8J6Q034</accession>
<dbReference type="Proteomes" id="UP000600588">
    <property type="component" value="Unassembled WGS sequence"/>
</dbReference>
<dbReference type="AlphaFoldDB" id="A0A8J6Q034"/>
<organism evidence="3 4">
    <name type="scientific">Aestuariibaculum sediminum</name>
    <dbReference type="NCBI Taxonomy" id="2770637"/>
    <lineage>
        <taxon>Bacteria</taxon>
        <taxon>Pseudomonadati</taxon>
        <taxon>Bacteroidota</taxon>
        <taxon>Flavobacteriia</taxon>
        <taxon>Flavobacteriales</taxon>
        <taxon>Flavobacteriaceae</taxon>
    </lineage>
</organism>
<dbReference type="InterPro" id="IPR050902">
    <property type="entry name" value="ABC_Transporter_SBP"/>
</dbReference>
<keyword evidence="1" id="KW-0732">Signal</keyword>
<dbReference type="RefSeq" id="WP_188229896.1">
    <property type="nucleotide sequence ID" value="NZ_JACVXB010000003.1"/>
</dbReference>
<evidence type="ECO:0000259" key="2">
    <source>
        <dbReference type="PROSITE" id="PS50983"/>
    </source>
</evidence>
<protein>
    <submittedName>
        <fullName evidence="3">ABC transporter substrate-binding protein</fullName>
    </submittedName>
</protein>
<evidence type="ECO:0000313" key="4">
    <source>
        <dbReference type="Proteomes" id="UP000600588"/>
    </source>
</evidence>
<dbReference type="SUPFAM" id="SSF53807">
    <property type="entry name" value="Helical backbone' metal receptor"/>
    <property type="match status" value="1"/>
</dbReference>
<feature type="domain" description="Fe/B12 periplasmic-binding" evidence="2">
    <location>
        <begin position="19"/>
        <end position="269"/>
    </location>
</feature>